<accession>A0A4P6JVN8</accession>
<organism evidence="2 3">
    <name type="scientific">Ktedonosporobacter rubrisoli</name>
    <dbReference type="NCBI Taxonomy" id="2509675"/>
    <lineage>
        <taxon>Bacteria</taxon>
        <taxon>Bacillati</taxon>
        <taxon>Chloroflexota</taxon>
        <taxon>Ktedonobacteria</taxon>
        <taxon>Ktedonobacterales</taxon>
        <taxon>Ktedonosporobacteraceae</taxon>
        <taxon>Ktedonosporobacter</taxon>
    </lineage>
</organism>
<dbReference type="KEGG" id="kbs:EPA93_24845"/>
<evidence type="ECO:0000256" key="1">
    <source>
        <dbReference type="SAM" id="MobiDB-lite"/>
    </source>
</evidence>
<dbReference type="Proteomes" id="UP000290365">
    <property type="component" value="Chromosome"/>
</dbReference>
<sequence>MVYNVAADSSLAKQGVHSRQAFPAFPDGLAGKVRRKRHLDINQSQAVVPDTTHLDERQLVRE</sequence>
<reference evidence="2 3" key="1">
    <citation type="submission" date="2019-01" db="EMBL/GenBank/DDBJ databases">
        <title>Ktedonosporobacter rubrisoli SCAWS-G2.</title>
        <authorList>
            <person name="Huang Y."/>
            <person name="Yan B."/>
        </authorList>
    </citation>
    <scope>NUCLEOTIDE SEQUENCE [LARGE SCALE GENOMIC DNA]</scope>
    <source>
        <strain evidence="2 3">SCAWS-G2</strain>
    </source>
</reference>
<dbReference type="RefSeq" id="WP_129890089.1">
    <property type="nucleotide sequence ID" value="NZ_CP035758.1"/>
</dbReference>
<proteinExistence type="predicted"/>
<evidence type="ECO:0000313" key="3">
    <source>
        <dbReference type="Proteomes" id="UP000290365"/>
    </source>
</evidence>
<name>A0A4P6JVN8_KTERU</name>
<keyword evidence="3" id="KW-1185">Reference proteome</keyword>
<dbReference type="AlphaFoldDB" id="A0A4P6JVN8"/>
<dbReference type="EMBL" id="CP035758">
    <property type="protein sequence ID" value="QBD79036.1"/>
    <property type="molecule type" value="Genomic_DNA"/>
</dbReference>
<feature type="region of interest" description="Disordered" evidence="1">
    <location>
        <begin position="40"/>
        <end position="62"/>
    </location>
</feature>
<feature type="compositionally biased region" description="Basic and acidic residues" evidence="1">
    <location>
        <begin position="52"/>
        <end position="62"/>
    </location>
</feature>
<protein>
    <submittedName>
        <fullName evidence="2">Uncharacterized protein</fullName>
    </submittedName>
</protein>
<evidence type="ECO:0000313" key="2">
    <source>
        <dbReference type="EMBL" id="QBD79036.1"/>
    </source>
</evidence>
<gene>
    <name evidence="2" type="ORF">EPA93_24845</name>
</gene>